<evidence type="ECO:0000313" key="2">
    <source>
        <dbReference type="Proteomes" id="UP000829685"/>
    </source>
</evidence>
<evidence type="ECO:0000313" key="1">
    <source>
        <dbReference type="EMBL" id="KAI1880219.1"/>
    </source>
</evidence>
<name>A0A9Q0ATP4_9PEZI</name>
<proteinExistence type="predicted"/>
<dbReference type="Proteomes" id="UP000829685">
    <property type="component" value="Unassembled WGS sequence"/>
</dbReference>
<dbReference type="AlphaFoldDB" id="A0A9Q0ATP4"/>
<keyword evidence="2" id="KW-1185">Reference proteome</keyword>
<gene>
    <name evidence="1" type="ORF">JX265_001840</name>
</gene>
<dbReference type="EMBL" id="JAFIMR010000003">
    <property type="protein sequence ID" value="KAI1880219.1"/>
    <property type="molecule type" value="Genomic_DNA"/>
</dbReference>
<sequence>MAKRKQPVQEDPVIHDLSDFVEFNITKVLYDGTKRKRATLYLVKVRAAATSHRGRKATRKSAAPSARESGLYVLKIFPESVANQDDYKRELAANVVLGRSSAPPDAQSACNAMTVASGDFPASRWPRCLGTLRTRKDPTPGTWVRRDANSDHNSALLFEYIPDLELLTRELVTEELSQEYKQVLADLHALQILHRDQILYAAWPEIVFNNLFLRPNKITGKKEIMILDFDKSLVLGNSARDKMLLRNEAQEMAEALDTALSKKDMLQSLPKEVKRLLQ</sequence>
<protein>
    <recommendedName>
        <fullName evidence="3">Protein kinase domain-containing protein</fullName>
    </recommendedName>
</protein>
<organism evidence="1 2">
    <name type="scientific">Neoarthrinium moseri</name>
    <dbReference type="NCBI Taxonomy" id="1658444"/>
    <lineage>
        <taxon>Eukaryota</taxon>
        <taxon>Fungi</taxon>
        <taxon>Dikarya</taxon>
        <taxon>Ascomycota</taxon>
        <taxon>Pezizomycotina</taxon>
        <taxon>Sordariomycetes</taxon>
        <taxon>Xylariomycetidae</taxon>
        <taxon>Amphisphaeriales</taxon>
        <taxon>Apiosporaceae</taxon>
        <taxon>Neoarthrinium</taxon>
    </lineage>
</organism>
<evidence type="ECO:0008006" key="3">
    <source>
        <dbReference type="Google" id="ProtNLM"/>
    </source>
</evidence>
<accession>A0A9Q0ATP4</accession>
<reference evidence="1" key="1">
    <citation type="submission" date="2021-03" db="EMBL/GenBank/DDBJ databases">
        <title>Revisited historic fungal species revealed as producer of novel bioactive compounds through whole genome sequencing and comparative genomics.</title>
        <authorList>
            <person name="Vignolle G.A."/>
            <person name="Hochenegger N."/>
            <person name="Mach R.L."/>
            <person name="Mach-Aigner A.R."/>
            <person name="Javad Rahimi M."/>
            <person name="Salim K.A."/>
            <person name="Chan C.M."/>
            <person name="Lim L.B.L."/>
            <person name="Cai F."/>
            <person name="Druzhinina I.S."/>
            <person name="U'Ren J.M."/>
            <person name="Derntl C."/>
        </authorList>
    </citation>
    <scope>NUCLEOTIDE SEQUENCE</scope>
    <source>
        <strain evidence="1">TUCIM 5799</strain>
    </source>
</reference>
<comment type="caution">
    <text evidence="1">The sequence shown here is derived from an EMBL/GenBank/DDBJ whole genome shotgun (WGS) entry which is preliminary data.</text>
</comment>